<dbReference type="SUPFAM" id="SSF82697">
    <property type="entry name" value="PurS-like"/>
    <property type="match status" value="1"/>
</dbReference>
<keyword evidence="2" id="KW-0436">Ligase</keyword>
<reference evidence="6" key="1">
    <citation type="submission" date="2018-05" db="EMBL/GenBank/DDBJ databases">
        <authorList>
            <person name="Lanie J.A."/>
            <person name="Ng W.-L."/>
            <person name="Kazmierczak K.M."/>
            <person name="Andrzejewski T.M."/>
            <person name="Davidsen T.M."/>
            <person name="Wayne K.J."/>
            <person name="Tettelin H."/>
            <person name="Glass J.I."/>
            <person name="Rusch D."/>
            <person name="Podicherti R."/>
            <person name="Tsui H.-C.T."/>
            <person name="Winkler M.E."/>
        </authorList>
    </citation>
    <scope>NUCLEOTIDE SEQUENCE</scope>
</reference>
<dbReference type="PANTHER" id="PTHR34696:SF1">
    <property type="entry name" value="PHOSPHORIBOSYLFORMYLGLYCINAMIDINE SYNTHASE SUBUNIT PURS"/>
    <property type="match status" value="1"/>
</dbReference>
<organism evidence="6">
    <name type="scientific">marine metagenome</name>
    <dbReference type="NCBI Taxonomy" id="408172"/>
    <lineage>
        <taxon>unclassified sequences</taxon>
        <taxon>metagenomes</taxon>
        <taxon>ecological metagenomes</taxon>
    </lineage>
</organism>
<gene>
    <name evidence="6" type="ORF">METZ01_LOCUS200011</name>
</gene>
<evidence type="ECO:0000313" key="6">
    <source>
        <dbReference type="EMBL" id="SVB47157.1"/>
    </source>
</evidence>
<dbReference type="Gene3D" id="3.30.1280.10">
    <property type="entry name" value="Phosphoribosylformylglycinamidine synthase subunit PurS"/>
    <property type="match status" value="1"/>
</dbReference>
<dbReference type="InterPro" id="IPR003850">
    <property type="entry name" value="PurS"/>
</dbReference>
<keyword evidence="1" id="KW-0963">Cytoplasm</keyword>
<dbReference type="HAMAP" id="MF_01926">
    <property type="entry name" value="PurS"/>
    <property type="match status" value="1"/>
</dbReference>
<evidence type="ECO:0000256" key="1">
    <source>
        <dbReference type="ARBA" id="ARBA00022490"/>
    </source>
</evidence>
<dbReference type="NCBIfam" id="TIGR00302">
    <property type="entry name" value="phosphoribosylformylglycinamidine synthase subunit PurS"/>
    <property type="match status" value="1"/>
</dbReference>
<dbReference type="EMBL" id="UINC01043308">
    <property type="protein sequence ID" value="SVB47157.1"/>
    <property type="molecule type" value="Genomic_DNA"/>
</dbReference>
<evidence type="ECO:0000256" key="4">
    <source>
        <dbReference type="ARBA" id="ARBA00022755"/>
    </source>
</evidence>
<protein>
    <submittedName>
        <fullName evidence="6">Uncharacterized protein</fullName>
    </submittedName>
</protein>
<evidence type="ECO:0000256" key="3">
    <source>
        <dbReference type="ARBA" id="ARBA00022741"/>
    </source>
</evidence>
<dbReference type="Pfam" id="PF02700">
    <property type="entry name" value="PurS"/>
    <property type="match status" value="1"/>
</dbReference>
<sequence>MKFKAEIFISLKPTVSDPQGMTIAGGLGQLGFDSIEEVRAGKFIEVSFDAETLDSGKDMITDMCDKLLANPIIENYRFEITLADL</sequence>
<evidence type="ECO:0000256" key="2">
    <source>
        <dbReference type="ARBA" id="ARBA00022598"/>
    </source>
</evidence>
<accession>A0A382EBB3</accession>
<dbReference type="InterPro" id="IPR036604">
    <property type="entry name" value="PurS-like_sf"/>
</dbReference>
<dbReference type="NCBIfam" id="NF004630">
    <property type="entry name" value="PRK05974.1"/>
    <property type="match status" value="1"/>
</dbReference>
<dbReference type="AlphaFoldDB" id="A0A382EBB3"/>
<proteinExistence type="inferred from homology"/>
<dbReference type="GO" id="GO:0016874">
    <property type="term" value="F:ligase activity"/>
    <property type="evidence" value="ECO:0007669"/>
    <property type="project" value="UniProtKB-KW"/>
</dbReference>
<dbReference type="GO" id="GO:0006164">
    <property type="term" value="P:purine nucleotide biosynthetic process"/>
    <property type="evidence" value="ECO:0007669"/>
    <property type="project" value="UniProtKB-KW"/>
</dbReference>
<keyword evidence="3" id="KW-0547">Nucleotide-binding</keyword>
<keyword evidence="4" id="KW-0658">Purine biosynthesis</keyword>
<name>A0A382EBB3_9ZZZZ</name>
<dbReference type="GO" id="GO:0005524">
    <property type="term" value="F:ATP binding"/>
    <property type="evidence" value="ECO:0007669"/>
    <property type="project" value="UniProtKB-KW"/>
</dbReference>
<keyword evidence="5" id="KW-0067">ATP-binding</keyword>
<evidence type="ECO:0000256" key="5">
    <source>
        <dbReference type="ARBA" id="ARBA00022840"/>
    </source>
</evidence>
<dbReference type="PANTHER" id="PTHR34696">
    <property type="entry name" value="PHOSPHORIBOSYLFORMYLGLYCINAMIDINE SYNTHASE SUBUNIT PURS"/>
    <property type="match status" value="1"/>
</dbReference>